<name>A0A9X2K8N7_9ACTN</name>
<comment type="caution">
    <text evidence="2">The sequence shown here is derived from an EMBL/GenBank/DDBJ whole genome shotgun (WGS) entry which is preliminary data.</text>
</comment>
<sequence length="67" mass="7299">MWRQRLAASSQEGPALRKGQLSGRASSQEGPALRKGEAREYGKPLRPYGGAGMVKRSPYVEALRIDA</sequence>
<protein>
    <submittedName>
        <fullName evidence="2">Uncharacterized protein</fullName>
    </submittedName>
</protein>
<evidence type="ECO:0000313" key="3">
    <source>
        <dbReference type="Proteomes" id="UP001139648"/>
    </source>
</evidence>
<keyword evidence="3" id="KW-1185">Reference proteome</keyword>
<organism evidence="2 3">
    <name type="scientific">Nonomuraea thailandensis</name>
    <dbReference type="NCBI Taxonomy" id="1188745"/>
    <lineage>
        <taxon>Bacteria</taxon>
        <taxon>Bacillati</taxon>
        <taxon>Actinomycetota</taxon>
        <taxon>Actinomycetes</taxon>
        <taxon>Streptosporangiales</taxon>
        <taxon>Streptosporangiaceae</taxon>
        <taxon>Nonomuraea</taxon>
    </lineage>
</organism>
<dbReference type="Proteomes" id="UP001139648">
    <property type="component" value="Unassembled WGS sequence"/>
</dbReference>
<feature type="region of interest" description="Disordered" evidence="1">
    <location>
        <begin position="1"/>
        <end position="49"/>
    </location>
</feature>
<dbReference type="EMBL" id="JAMZEB010000002">
    <property type="protein sequence ID" value="MCP2364328.1"/>
    <property type="molecule type" value="Genomic_DNA"/>
</dbReference>
<accession>A0A9X2K8N7</accession>
<feature type="compositionally biased region" description="Basic and acidic residues" evidence="1">
    <location>
        <begin position="32"/>
        <end position="43"/>
    </location>
</feature>
<proteinExistence type="predicted"/>
<gene>
    <name evidence="2" type="ORF">HD597_011348</name>
</gene>
<dbReference type="AlphaFoldDB" id="A0A9X2K8N7"/>
<evidence type="ECO:0000313" key="2">
    <source>
        <dbReference type="EMBL" id="MCP2364328.1"/>
    </source>
</evidence>
<evidence type="ECO:0000256" key="1">
    <source>
        <dbReference type="SAM" id="MobiDB-lite"/>
    </source>
</evidence>
<reference evidence="2" key="1">
    <citation type="submission" date="2022-06" db="EMBL/GenBank/DDBJ databases">
        <title>Sequencing the genomes of 1000 actinobacteria strains.</title>
        <authorList>
            <person name="Klenk H.-P."/>
        </authorList>
    </citation>
    <scope>NUCLEOTIDE SEQUENCE</scope>
    <source>
        <strain evidence="2">DSM 46694</strain>
    </source>
</reference>